<dbReference type="GeneID" id="26637126"/>
<sequence length="290" mass="32467">MEGVGPGTPLWRFPSEGRPVADSGEPWPSAIPLKDGCPMQKCVAARSSRPRARRKEGPSTPDCHRRWLTPDAGRGTIARIQTNTEKEVPMTTKNLSEDERRFLHERGPVSELELVEWELDGLTSQERMSLERRRLFLRAFALRGIVLEGCKAAGVSRDAVYHWRETSEWFETLYQIAIEEAADRIEAEAIRRAVDGYDEPVIYQGMPTTVVDPVTGEQRQLTVRKYSDTLMALVLKGARPEKYRENHKVEVEGGATGVLVVPGVIDPKAWAEAAREQQAKYAGNEGEPSS</sequence>
<gene>
    <name evidence="2" type="primary">terS</name>
    <name evidence="2" type="ORF">PaMx28_01</name>
</gene>
<dbReference type="KEGG" id="vg:26637126"/>
<reference evidence="2 3" key="1">
    <citation type="journal article" date="2012" name="Appl. Environ. Microbiol.">
        <title>High Diversity and Novel Species of Pseudomonas aeruginosa Bacteriophages.</title>
        <authorList>
            <person name="Sepulveda-Robles O."/>
            <person name="Kameyama L."/>
            <person name="Guarneros G."/>
        </authorList>
    </citation>
    <scope>NUCLEOTIDE SEQUENCE [LARGE SCALE GENOMIC DNA]</scope>
</reference>
<dbReference type="Proteomes" id="UP000203193">
    <property type="component" value="Segment"/>
</dbReference>
<accession>A0A0S0N6H8</accession>
<evidence type="ECO:0000256" key="1">
    <source>
        <dbReference type="SAM" id="MobiDB-lite"/>
    </source>
</evidence>
<proteinExistence type="predicted"/>
<keyword evidence="3" id="KW-1185">Reference proteome</keyword>
<feature type="region of interest" description="Disordered" evidence="1">
    <location>
        <begin position="1"/>
        <end position="35"/>
    </location>
</feature>
<evidence type="ECO:0000313" key="2">
    <source>
        <dbReference type="EMBL" id="ALH23601.1"/>
    </source>
</evidence>
<protein>
    <submittedName>
        <fullName evidence="2">Putative terminase small subunit</fullName>
    </submittedName>
</protein>
<dbReference type="RefSeq" id="YP_009210613.1">
    <property type="nucleotide sequence ID" value="NC_028931.1"/>
</dbReference>
<dbReference type="OrthoDB" id="31601at10239"/>
<name>A0A0S0N6H8_9CAUD</name>
<evidence type="ECO:0000313" key="3">
    <source>
        <dbReference type="Proteomes" id="UP000203193"/>
    </source>
</evidence>
<dbReference type="EMBL" id="JQ067089">
    <property type="protein sequence ID" value="ALH23601.1"/>
    <property type="molecule type" value="Genomic_DNA"/>
</dbReference>
<organism evidence="2 3">
    <name type="scientific">Pseudomonas phage PaMx28</name>
    <dbReference type="NCBI Taxonomy" id="1175659"/>
    <lineage>
        <taxon>Viruses</taxon>
        <taxon>Duplodnaviria</taxon>
        <taxon>Heunggongvirae</taxon>
        <taxon>Uroviricota</taxon>
        <taxon>Caudoviricetes</taxon>
        <taxon>Mesyanzhinovviridae</taxon>
        <taxon>Bradleyvirinae</taxon>
        <taxon>Pamexvirus</taxon>
        <taxon>Pamexvirus PaMx28</taxon>
    </lineage>
</organism>